<protein>
    <submittedName>
        <fullName evidence="5">Peptide ABC transporter substrate-binding protein</fullName>
    </submittedName>
</protein>
<feature type="signal peptide" evidence="3">
    <location>
        <begin position="1"/>
        <end position="23"/>
    </location>
</feature>
<comment type="similarity">
    <text evidence="2">Belongs to the bacterial solute-binding protein 5 family.</text>
</comment>
<reference evidence="5 6" key="1">
    <citation type="submission" date="2018-03" db="EMBL/GenBank/DDBJ databases">
        <title>Cereibacter changlensis.</title>
        <authorList>
            <person name="Meyer T.E."/>
            <person name="Miller S."/>
            <person name="Lodha T."/>
            <person name="Gandham S."/>
            <person name="Chintalapati S."/>
            <person name="Chintalapati V.R."/>
        </authorList>
    </citation>
    <scope>NUCLEOTIDE SEQUENCE [LARGE SCALE GENOMIC DNA]</scope>
    <source>
        <strain evidence="5 6">JA139</strain>
    </source>
</reference>
<dbReference type="GO" id="GO:0030288">
    <property type="term" value="C:outer membrane-bounded periplasmic space"/>
    <property type="evidence" value="ECO:0007669"/>
    <property type="project" value="UniProtKB-ARBA"/>
</dbReference>
<dbReference type="CDD" id="cd08491">
    <property type="entry name" value="PBP2_NikA_DppA_OppA_like_12"/>
    <property type="match status" value="1"/>
</dbReference>
<sequence>MTYRLTCASSLLLGALLGSAAFAQDDKAVTIVLSEELELIDPCMASQSNIGRVLLQNISETLAVFEPSTAKLLPKLAESWEETEAGAWRFKLRSGVNFSDGTAFGAADVVHSLERAISDQISCEIGGKYFGGFEIQAVAVDDTTVDITSDPAQPILPLLMSSLTIVPEETPLEYVQTPVGTGPYEMTERNMGTNIVLEKRDDYWGEAPEVAKATYIFRSDSSVRAAMVEVGEADIAPVISELDATNQDTDFAYPNSETTYMRLDHATAPTDDRRVREALNLAVDREAFIGTLMAQEAVLATAVVPPSTAGYNPDLKPYAFDPDRARELLAEAKADGVPVDDEIRIIGRIGLFPNDAEVLEALMAMFKDVGFNVTLEMLEVGEYNTYYNRPFAEDRGPQMVSAQHDNAKGDPVFSMYFKYGSEGQQSGLVYPELDEMIAKATAATGDERAALWSEVMTSIHEEHIGDVLLFHMVGFSRVSPRLDFKPTIATNSELQLSQIGFK</sequence>
<evidence type="ECO:0000256" key="3">
    <source>
        <dbReference type="SAM" id="SignalP"/>
    </source>
</evidence>
<dbReference type="PIRSF" id="PIRSF002741">
    <property type="entry name" value="MppA"/>
    <property type="match status" value="1"/>
</dbReference>
<proteinExistence type="inferred from homology"/>
<dbReference type="InterPro" id="IPR000914">
    <property type="entry name" value="SBP_5_dom"/>
</dbReference>
<evidence type="ECO:0000256" key="1">
    <source>
        <dbReference type="ARBA" id="ARBA00004418"/>
    </source>
</evidence>
<keyword evidence="6" id="KW-1185">Reference proteome</keyword>
<dbReference type="Gene3D" id="3.10.105.10">
    <property type="entry name" value="Dipeptide-binding Protein, Domain 3"/>
    <property type="match status" value="1"/>
</dbReference>
<dbReference type="Gene3D" id="3.90.76.10">
    <property type="entry name" value="Dipeptide-binding Protein, Domain 1"/>
    <property type="match status" value="1"/>
</dbReference>
<name>A0A2T4JSG8_9RHOB</name>
<dbReference type="InterPro" id="IPR039424">
    <property type="entry name" value="SBP_5"/>
</dbReference>
<dbReference type="EMBL" id="PZKG01000078">
    <property type="protein sequence ID" value="PTE20860.1"/>
    <property type="molecule type" value="Genomic_DNA"/>
</dbReference>
<dbReference type="GO" id="GO:0043190">
    <property type="term" value="C:ATP-binding cassette (ABC) transporter complex"/>
    <property type="evidence" value="ECO:0007669"/>
    <property type="project" value="InterPro"/>
</dbReference>
<dbReference type="RefSeq" id="WP_107664746.1">
    <property type="nucleotide sequence ID" value="NZ_PZKG01000078.1"/>
</dbReference>
<keyword evidence="3" id="KW-0732">Signal</keyword>
<dbReference type="Pfam" id="PF00496">
    <property type="entry name" value="SBP_bac_5"/>
    <property type="match status" value="1"/>
</dbReference>
<dbReference type="OrthoDB" id="9803988at2"/>
<organism evidence="5 6">
    <name type="scientific">Cereibacter changlensis JA139</name>
    <dbReference type="NCBI Taxonomy" id="1188249"/>
    <lineage>
        <taxon>Bacteria</taxon>
        <taxon>Pseudomonadati</taxon>
        <taxon>Pseudomonadota</taxon>
        <taxon>Alphaproteobacteria</taxon>
        <taxon>Rhodobacterales</taxon>
        <taxon>Paracoccaceae</taxon>
        <taxon>Cereibacter</taxon>
    </lineage>
</organism>
<gene>
    <name evidence="5" type="ORF">C5F48_15215</name>
</gene>
<dbReference type="InterPro" id="IPR030678">
    <property type="entry name" value="Peptide/Ni-bd"/>
</dbReference>
<comment type="caution">
    <text evidence="5">The sequence shown here is derived from an EMBL/GenBank/DDBJ whole genome shotgun (WGS) entry which is preliminary data.</text>
</comment>
<dbReference type="GO" id="GO:0015833">
    <property type="term" value="P:peptide transport"/>
    <property type="evidence" value="ECO:0007669"/>
    <property type="project" value="TreeGrafter"/>
</dbReference>
<comment type="subcellular location">
    <subcellularLocation>
        <location evidence="1">Periplasm</location>
    </subcellularLocation>
</comment>
<feature type="chain" id="PRO_5015644312" evidence="3">
    <location>
        <begin position="24"/>
        <end position="502"/>
    </location>
</feature>
<dbReference type="Proteomes" id="UP000241010">
    <property type="component" value="Unassembled WGS sequence"/>
</dbReference>
<dbReference type="SUPFAM" id="SSF53850">
    <property type="entry name" value="Periplasmic binding protein-like II"/>
    <property type="match status" value="1"/>
</dbReference>
<feature type="domain" description="Solute-binding protein family 5" evidence="4">
    <location>
        <begin position="72"/>
        <end position="424"/>
    </location>
</feature>
<evidence type="ECO:0000313" key="6">
    <source>
        <dbReference type="Proteomes" id="UP000241010"/>
    </source>
</evidence>
<evidence type="ECO:0000256" key="2">
    <source>
        <dbReference type="ARBA" id="ARBA00005695"/>
    </source>
</evidence>
<dbReference type="PANTHER" id="PTHR30290">
    <property type="entry name" value="PERIPLASMIC BINDING COMPONENT OF ABC TRANSPORTER"/>
    <property type="match status" value="1"/>
</dbReference>
<dbReference type="Gene3D" id="3.40.190.10">
    <property type="entry name" value="Periplasmic binding protein-like II"/>
    <property type="match status" value="1"/>
</dbReference>
<dbReference type="AlphaFoldDB" id="A0A2T4JSG8"/>
<accession>A0A2T4JSG8</accession>
<dbReference type="GO" id="GO:1904680">
    <property type="term" value="F:peptide transmembrane transporter activity"/>
    <property type="evidence" value="ECO:0007669"/>
    <property type="project" value="TreeGrafter"/>
</dbReference>
<evidence type="ECO:0000313" key="5">
    <source>
        <dbReference type="EMBL" id="PTE20860.1"/>
    </source>
</evidence>
<evidence type="ECO:0000259" key="4">
    <source>
        <dbReference type="Pfam" id="PF00496"/>
    </source>
</evidence>